<sequence>MFSPLYLHRQCAWVSLHESPHSAQAWAGGILQE</sequence>
<proteinExistence type="predicted"/>
<name>A0A0E9V3Q7_ANGAN</name>
<accession>A0A0E9V3Q7</accession>
<organism evidence="1">
    <name type="scientific">Anguilla anguilla</name>
    <name type="common">European freshwater eel</name>
    <name type="synonym">Muraena anguilla</name>
    <dbReference type="NCBI Taxonomy" id="7936"/>
    <lineage>
        <taxon>Eukaryota</taxon>
        <taxon>Metazoa</taxon>
        <taxon>Chordata</taxon>
        <taxon>Craniata</taxon>
        <taxon>Vertebrata</taxon>
        <taxon>Euteleostomi</taxon>
        <taxon>Actinopterygii</taxon>
        <taxon>Neopterygii</taxon>
        <taxon>Teleostei</taxon>
        <taxon>Anguilliformes</taxon>
        <taxon>Anguillidae</taxon>
        <taxon>Anguilla</taxon>
    </lineage>
</organism>
<reference evidence="1" key="2">
    <citation type="journal article" date="2015" name="Fish Shellfish Immunol.">
        <title>Early steps in the European eel (Anguilla anguilla)-Vibrio vulnificus interaction in the gills: Role of the RtxA13 toxin.</title>
        <authorList>
            <person name="Callol A."/>
            <person name="Pajuelo D."/>
            <person name="Ebbesson L."/>
            <person name="Teles M."/>
            <person name="MacKenzie S."/>
            <person name="Amaro C."/>
        </authorList>
    </citation>
    <scope>NUCLEOTIDE SEQUENCE</scope>
</reference>
<dbReference type="AlphaFoldDB" id="A0A0E9V3Q7"/>
<dbReference type="EMBL" id="GBXM01036699">
    <property type="protein sequence ID" value="JAH71878.1"/>
    <property type="molecule type" value="Transcribed_RNA"/>
</dbReference>
<protein>
    <submittedName>
        <fullName evidence="1">Uncharacterized protein</fullName>
    </submittedName>
</protein>
<reference evidence="1" key="1">
    <citation type="submission" date="2014-11" db="EMBL/GenBank/DDBJ databases">
        <authorList>
            <person name="Amaro Gonzalez C."/>
        </authorList>
    </citation>
    <scope>NUCLEOTIDE SEQUENCE</scope>
</reference>
<evidence type="ECO:0000313" key="1">
    <source>
        <dbReference type="EMBL" id="JAH71878.1"/>
    </source>
</evidence>